<comment type="caution">
    <text evidence="2">The sequence shown here is derived from an EMBL/GenBank/DDBJ whole genome shotgun (WGS) entry which is preliminary data.</text>
</comment>
<proteinExistence type="predicted"/>
<dbReference type="AlphaFoldDB" id="A0A9P3UUJ9"/>
<reference evidence="2" key="1">
    <citation type="submission" date="2022-07" db="EMBL/GenBank/DDBJ databases">
        <title>The genome of Lyophyllum shimeji provides insight into the initial evolution of ectomycorrhizal fungal genome.</title>
        <authorList>
            <person name="Kobayashi Y."/>
            <person name="Shibata T."/>
            <person name="Hirakawa H."/>
            <person name="Shigenobu S."/>
            <person name="Nishiyama T."/>
            <person name="Yamada A."/>
            <person name="Hasebe M."/>
            <person name="Kawaguchi M."/>
        </authorList>
    </citation>
    <scope>NUCLEOTIDE SEQUENCE</scope>
    <source>
        <strain evidence="2">AT787</strain>
    </source>
</reference>
<sequence length="351" mass="38728">MEERERKGLQKITRTVEASDWAKYDYYAGRIRSLAIGDTRMKLAADEDTSLDPSVLGSLSAHRPVHPPLPNLRGFSPRSNSPPSGMRAVSFSPHRARGRRDRVPAVSLTLLYLLVPDDARRSLPPLSAVARLFKLFRHDRCTSSLAKLVLRTEPLPAACEDTGTAPPAEGGNVSMIFTPLFSLRALRFLYIQLPYASKLDNDWFAGAATSWPHREPLRINSTGTPNVTLAGLVPLISFAKNTSSLLPSAMFSFTCPFAFSQLVSFGTDPTGFQTHRLRERGACFMSRFPLLLQDSFTTASSGFVSASECTRLTTNWVFTAVPRRSMPPPPASERVHSLQRTTFLDSPSTNV</sequence>
<evidence type="ECO:0000313" key="2">
    <source>
        <dbReference type="EMBL" id="GLB45698.1"/>
    </source>
</evidence>
<feature type="region of interest" description="Disordered" evidence="1">
    <location>
        <begin position="55"/>
        <end position="96"/>
    </location>
</feature>
<name>A0A9P3UUJ9_LYOSH</name>
<keyword evidence="3" id="KW-1185">Reference proteome</keyword>
<dbReference type="EMBL" id="BRPK01000026">
    <property type="protein sequence ID" value="GLB45698.1"/>
    <property type="molecule type" value="Genomic_DNA"/>
</dbReference>
<evidence type="ECO:0000313" key="3">
    <source>
        <dbReference type="Proteomes" id="UP001063166"/>
    </source>
</evidence>
<evidence type="ECO:0000256" key="1">
    <source>
        <dbReference type="SAM" id="MobiDB-lite"/>
    </source>
</evidence>
<dbReference type="Proteomes" id="UP001063166">
    <property type="component" value="Unassembled WGS sequence"/>
</dbReference>
<organism evidence="2 3">
    <name type="scientific">Lyophyllum shimeji</name>
    <name type="common">Hon-shimeji</name>
    <name type="synonym">Tricholoma shimeji</name>
    <dbReference type="NCBI Taxonomy" id="47721"/>
    <lineage>
        <taxon>Eukaryota</taxon>
        <taxon>Fungi</taxon>
        <taxon>Dikarya</taxon>
        <taxon>Basidiomycota</taxon>
        <taxon>Agaricomycotina</taxon>
        <taxon>Agaricomycetes</taxon>
        <taxon>Agaricomycetidae</taxon>
        <taxon>Agaricales</taxon>
        <taxon>Tricholomatineae</taxon>
        <taxon>Lyophyllaceae</taxon>
        <taxon>Lyophyllum</taxon>
    </lineage>
</organism>
<accession>A0A9P3UUJ9</accession>
<protein>
    <submittedName>
        <fullName evidence="2">Uncharacterized protein</fullName>
    </submittedName>
</protein>
<gene>
    <name evidence="2" type="ORF">LshimejAT787_2600310</name>
</gene>